<dbReference type="InterPro" id="IPR027806">
    <property type="entry name" value="HARBI1_dom"/>
</dbReference>
<evidence type="ECO:0000259" key="8">
    <source>
        <dbReference type="Pfam" id="PF13359"/>
    </source>
</evidence>
<dbReference type="InterPro" id="IPR045249">
    <property type="entry name" value="HARBI1-like"/>
</dbReference>
<keyword evidence="6" id="KW-0378">Hydrolase</keyword>
<evidence type="ECO:0000256" key="5">
    <source>
        <dbReference type="ARBA" id="ARBA00022723"/>
    </source>
</evidence>
<proteinExistence type="inferred from homology"/>
<comment type="subcellular location">
    <subcellularLocation>
        <location evidence="2">Nucleus</location>
    </subcellularLocation>
</comment>
<comment type="cofactor">
    <cofactor evidence="1">
        <name>a divalent metal cation</name>
        <dbReference type="ChEBI" id="CHEBI:60240"/>
    </cofactor>
</comment>
<gene>
    <name evidence="9" type="ORF">NQ314_013223</name>
</gene>
<dbReference type="Proteomes" id="UP001162156">
    <property type="component" value="Unassembled WGS sequence"/>
</dbReference>
<dbReference type="GO" id="GO:0046872">
    <property type="term" value="F:metal ion binding"/>
    <property type="evidence" value="ECO:0007669"/>
    <property type="project" value="UniProtKB-KW"/>
</dbReference>
<keyword evidence="4" id="KW-0540">Nuclease</keyword>
<name>A0AAV8X7E8_9CUCU</name>
<evidence type="ECO:0000313" key="10">
    <source>
        <dbReference type="Proteomes" id="UP001162156"/>
    </source>
</evidence>
<dbReference type="GO" id="GO:0004518">
    <property type="term" value="F:nuclease activity"/>
    <property type="evidence" value="ECO:0007669"/>
    <property type="project" value="UniProtKB-KW"/>
</dbReference>
<keyword evidence="5" id="KW-0479">Metal-binding</keyword>
<reference evidence="9" key="1">
    <citation type="journal article" date="2023" name="Insect Mol. Biol.">
        <title>Genome sequencing provides insights into the evolution of gene families encoding plant cell wall-degrading enzymes in longhorned beetles.</title>
        <authorList>
            <person name="Shin N.R."/>
            <person name="Okamura Y."/>
            <person name="Kirsch R."/>
            <person name="Pauchet Y."/>
        </authorList>
    </citation>
    <scope>NUCLEOTIDE SEQUENCE</scope>
    <source>
        <strain evidence="9">RBIC_L_NR</strain>
    </source>
</reference>
<evidence type="ECO:0000313" key="9">
    <source>
        <dbReference type="EMBL" id="KAJ8934733.1"/>
    </source>
</evidence>
<protein>
    <recommendedName>
        <fullName evidence="8">DDE Tnp4 domain-containing protein</fullName>
    </recommendedName>
</protein>
<comment type="caution">
    <text evidence="9">The sequence shown here is derived from an EMBL/GenBank/DDBJ whole genome shotgun (WGS) entry which is preliminary data.</text>
</comment>
<feature type="non-terminal residue" evidence="9">
    <location>
        <position position="234"/>
    </location>
</feature>
<feature type="domain" description="DDE Tnp4" evidence="8">
    <location>
        <begin position="46"/>
        <end position="206"/>
    </location>
</feature>
<dbReference type="GO" id="GO:0005634">
    <property type="term" value="C:nucleus"/>
    <property type="evidence" value="ECO:0007669"/>
    <property type="project" value="UniProtKB-SubCell"/>
</dbReference>
<dbReference type="GO" id="GO:0016787">
    <property type="term" value="F:hydrolase activity"/>
    <property type="evidence" value="ECO:0007669"/>
    <property type="project" value="UniProtKB-KW"/>
</dbReference>
<dbReference type="PANTHER" id="PTHR22930:SF85">
    <property type="entry name" value="GH03217P-RELATED"/>
    <property type="match status" value="1"/>
</dbReference>
<accession>A0AAV8X7E8</accession>
<comment type="similarity">
    <text evidence="3">Belongs to the HARBI1 family.</text>
</comment>
<sequence length="234" mass="26978">MKEVLQIMAHHLFPVYVKFTTRVNEQNEIKRGFLQQFQFPNVVGAIDCTHIAIVAPPENDPHHLGDAYLNRKGFYSINVHVICDSDLKILGANARYPGSTHDSAIWSMSSINRCMRRNFERGDHTSWLLGDSGYALKLWLLTAIPDALDGSPGARYTLMLCRARNVIERYFGVLKQRFHCLLKHRVSHYNHAPRALIFNSCWVLQNICIGRNLVNYEDAEEFENEEDDQEMNDI</sequence>
<dbReference type="PANTHER" id="PTHR22930">
    <property type="match status" value="1"/>
</dbReference>
<keyword evidence="10" id="KW-1185">Reference proteome</keyword>
<evidence type="ECO:0000256" key="1">
    <source>
        <dbReference type="ARBA" id="ARBA00001968"/>
    </source>
</evidence>
<organism evidence="9 10">
    <name type="scientific">Rhamnusium bicolor</name>
    <dbReference type="NCBI Taxonomy" id="1586634"/>
    <lineage>
        <taxon>Eukaryota</taxon>
        <taxon>Metazoa</taxon>
        <taxon>Ecdysozoa</taxon>
        <taxon>Arthropoda</taxon>
        <taxon>Hexapoda</taxon>
        <taxon>Insecta</taxon>
        <taxon>Pterygota</taxon>
        <taxon>Neoptera</taxon>
        <taxon>Endopterygota</taxon>
        <taxon>Coleoptera</taxon>
        <taxon>Polyphaga</taxon>
        <taxon>Cucujiformia</taxon>
        <taxon>Chrysomeloidea</taxon>
        <taxon>Cerambycidae</taxon>
        <taxon>Lepturinae</taxon>
        <taxon>Rhagiini</taxon>
        <taxon>Rhamnusium</taxon>
    </lineage>
</organism>
<evidence type="ECO:0000256" key="2">
    <source>
        <dbReference type="ARBA" id="ARBA00004123"/>
    </source>
</evidence>
<evidence type="ECO:0000256" key="7">
    <source>
        <dbReference type="ARBA" id="ARBA00023242"/>
    </source>
</evidence>
<evidence type="ECO:0000256" key="6">
    <source>
        <dbReference type="ARBA" id="ARBA00022801"/>
    </source>
</evidence>
<evidence type="ECO:0000256" key="4">
    <source>
        <dbReference type="ARBA" id="ARBA00022722"/>
    </source>
</evidence>
<dbReference type="Pfam" id="PF13359">
    <property type="entry name" value="DDE_Tnp_4"/>
    <property type="match status" value="1"/>
</dbReference>
<keyword evidence="7" id="KW-0539">Nucleus</keyword>
<dbReference type="AlphaFoldDB" id="A0AAV8X7E8"/>
<dbReference type="EMBL" id="JANEYF010003677">
    <property type="protein sequence ID" value="KAJ8934733.1"/>
    <property type="molecule type" value="Genomic_DNA"/>
</dbReference>
<evidence type="ECO:0000256" key="3">
    <source>
        <dbReference type="ARBA" id="ARBA00006958"/>
    </source>
</evidence>